<feature type="chain" id="PRO_5026308355" evidence="1">
    <location>
        <begin position="29"/>
        <end position="199"/>
    </location>
</feature>
<dbReference type="Proteomes" id="UP000503011">
    <property type="component" value="Chromosome"/>
</dbReference>
<reference evidence="2 3" key="2">
    <citation type="submission" date="2020-03" db="EMBL/GenBank/DDBJ databases">
        <authorList>
            <person name="Ichikawa N."/>
            <person name="Kimura A."/>
            <person name="Kitahashi Y."/>
            <person name="Uohara A."/>
        </authorList>
    </citation>
    <scope>NUCLEOTIDE SEQUENCE [LARGE SCALE GENOMIC DNA]</scope>
    <source>
        <strain evidence="2 3">NBRC 105367</strain>
    </source>
</reference>
<sequence length="199" mass="21313">MLHKISARAIAFTVAAMVMVATPGAAFAVDNPKPKNPTDCPVENVDDKGNVTVTYVPEGSTFGLFHCTGGNWEFGWFPFDSATRATTDSITVDSRGAVTIDEAALDGRAGDVTAQEVKYILEAAGAPKPFVPDQATVFSPEGKPLYVDSALTPDTSIATLAKEAGTEAPTVEFAAKRIKIKITFRCKIWPPYCVIIIKW</sequence>
<accession>A0A6F8YE05</accession>
<dbReference type="KEGG" id="psuu:Psuf_015210"/>
<evidence type="ECO:0000256" key="1">
    <source>
        <dbReference type="SAM" id="SignalP"/>
    </source>
</evidence>
<proteinExistence type="predicted"/>
<dbReference type="EMBL" id="AP022871">
    <property type="protein sequence ID" value="BCB84208.1"/>
    <property type="molecule type" value="Genomic_DNA"/>
</dbReference>
<dbReference type="AlphaFoldDB" id="A0A6F8YE05"/>
<reference evidence="2 3" key="1">
    <citation type="submission" date="2020-03" db="EMBL/GenBank/DDBJ databases">
        <title>Whole genome shotgun sequence of Phytohabitans suffuscus NBRC 105367.</title>
        <authorList>
            <person name="Komaki H."/>
            <person name="Tamura T."/>
        </authorList>
    </citation>
    <scope>NUCLEOTIDE SEQUENCE [LARGE SCALE GENOMIC DNA]</scope>
    <source>
        <strain evidence="2 3">NBRC 105367</strain>
    </source>
</reference>
<keyword evidence="3" id="KW-1185">Reference proteome</keyword>
<evidence type="ECO:0000313" key="2">
    <source>
        <dbReference type="EMBL" id="BCB84208.1"/>
    </source>
</evidence>
<gene>
    <name evidence="2" type="ORF">Psuf_015210</name>
</gene>
<feature type="signal peptide" evidence="1">
    <location>
        <begin position="1"/>
        <end position="28"/>
    </location>
</feature>
<dbReference type="RefSeq" id="WP_173155287.1">
    <property type="nucleotide sequence ID" value="NZ_AP022871.1"/>
</dbReference>
<evidence type="ECO:0000313" key="3">
    <source>
        <dbReference type="Proteomes" id="UP000503011"/>
    </source>
</evidence>
<organism evidence="2 3">
    <name type="scientific">Phytohabitans suffuscus</name>
    <dbReference type="NCBI Taxonomy" id="624315"/>
    <lineage>
        <taxon>Bacteria</taxon>
        <taxon>Bacillati</taxon>
        <taxon>Actinomycetota</taxon>
        <taxon>Actinomycetes</taxon>
        <taxon>Micromonosporales</taxon>
        <taxon>Micromonosporaceae</taxon>
    </lineage>
</organism>
<protein>
    <submittedName>
        <fullName evidence="2">Uncharacterized protein</fullName>
    </submittedName>
</protein>
<keyword evidence="1" id="KW-0732">Signal</keyword>
<name>A0A6F8YE05_9ACTN</name>